<dbReference type="GO" id="GO:0042245">
    <property type="term" value="P:RNA repair"/>
    <property type="evidence" value="ECO:0007669"/>
    <property type="project" value="UniProtKB-KW"/>
</dbReference>
<dbReference type="GO" id="GO:0003723">
    <property type="term" value="F:RNA binding"/>
    <property type="evidence" value="ECO:0007669"/>
    <property type="project" value="UniProtKB-KW"/>
</dbReference>
<protein>
    <submittedName>
        <fullName evidence="14">tRNA nucleotidyltransferase</fullName>
    </submittedName>
</protein>
<evidence type="ECO:0000256" key="9">
    <source>
        <dbReference type="ARBA" id="ARBA00022842"/>
    </source>
</evidence>
<dbReference type="InterPro" id="IPR002646">
    <property type="entry name" value="PolA_pol_head_dom"/>
</dbReference>
<keyword evidence="4" id="KW-0548">Nucleotidyltransferase</keyword>
<evidence type="ECO:0000256" key="1">
    <source>
        <dbReference type="ARBA" id="ARBA00001946"/>
    </source>
</evidence>
<evidence type="ECO:0000256" key="5">
    <source>
        <dbReference type="ARBA" id="ARBA00022723"/>
    </source>
</evidence>
<proteinExistence type="inferred from homology"/>
<gene>
    <name evidence="14" type="ORF">AT727_08480</name>
</gene>
<keyword evidence="5" id="KW-0479">Metal-binding</keyword>
<accession>A0A0W1JHD3</accession>
<evidence type="ECO:0000256" key="2">
    <source>
        <dbReference type="ARBA" id="ARBA00022679"/>
    </source>
</evidence>
<dbReference type="GO" id="GO:0046872">
    <property type="term" value="F:metal ion binding"/>
    <property type="evidence" value="ECO:0007669"/>
    <property type="project" value="UniProtKB-KW"/>
</dbReference>
<dbReference type="Proteomes" id="UP000054623">
    <property type="component" value="Unassembled WGS sequence"/>
</dbReference>
<dbReference type="PANTHER" id="PTHR47545">
    <property type="entry name" value="MULTIFUNCTIONAL CCA PROTEIN"/>
    <property type="match status" value="1"/>
</dbReference>
<reference evidence="14 15" key="1">
    <citation type="submission" date="2015-12" db="EMBL/GenBank/DDBJ databases">
        <title>Draft Genome Sequence of Desulfitobacterium hafniense Strain DH, a Sulfate-reducing Bacterium Isolated from Paddy Soils.</title>
        <authorList>
            <person name="Bao P."/>
            <person name="Zhang X."/>
            <person name="Li G."/>
        </authorList>
    </citation>
    <scope>NUCLEOTIDE SEQUENCE [LARGE SCALE GENOMIC DNA]</scope>
    <source>
        <strain evidence="14 15">DH</strain>
    </source>
</reference>
<keyword evidence="2 11" id="KW-0808">Transferase</keyword>
<comment type="cofactor">
    <cofactor evidence="1">
        <name>Mg(2+)</name>
        <dbReference type="ChEBI" id="CHEBI:18420"/>
    </cofactor>
</comment>
<dbReference type="GO" id="GO:0005524">
    <property type="term" value="F:ATP binding"/>
    <property type="evidence" value="ECO:0007669"/>
    <property type="project" value="UniProtKB-KW"/>
</dbReference>
<evidence type="ECO:0000259" key="12">
    <source>
        <dbReference type="Pfam" id="PF01743"/>
    </source>
</evidence>
<evidence type="ECO:0000313" key="15">
    <source>
        <dbReference type="Proteomes" id="UP000054623"/>
    </source>
</evidence>
<organism evidence="14 15">
    <name type="scientific">Desulfitobacterium hafniense</name>
    <name type="common">Desulfitobacterium frappieri</name>
    <dbReference type="NCBI Taxonomy" id="49338"/>
    <lineage>
        <taxon>Bacteria</taxon>
        <taxon>Bacillati</taxon>
        <taxon>Bacillota</taxon>
        <taxon>Clostridia</taxon>
        <taxon>Eubacteriales</taxon>
        <taxon>Desulfitobacteriaceae</taxon>
        <taxon>Desulfitobacterium</taxon>
    </lineage>
</organism>
<dbReference type="PANTHER" id="PTHR47545:SF1">
    <property type="entry name" value="MULTIFUNCTIONAL CCA PROTEIN"/>
    <property type="match status" value="1"/>
</dbReference>
<comment type="caution">
    <text evidence="14">The sequence shown here is derived from an EMBL/GenBank/DDBJ whole genome shotgun (WGS) entry which is preliminary data.</text>
</comment>
<dbReference type="GO" id="GO:0016779">
    <property type="term" value="F:nucleotidyltransferase activity"/>
    <property type="evidence" value="ECO:0007669"/>
    <property type="project" value="UniProtKB-KW"/>
</dbReference>
<dbReference type="InterPro" id="IPR032828">
    <property type="entry name" value="PolyA_RNA-bd"/>
</dbReference>
<dbReference type="InterPro" id="IPR050124">
    <property type="entry name" value="tRNA_CCA-adding_enzyme"/>
</dbReference>
<evidence type="ECO:0000259" key="13">
    <source>
        <dbReference type="Pfam" id="PF12627"/>
    </source>
</evidence>
<evidence type="ECO:0000256" key="6">
    <source>
        <dbReference type="ARBA" id="ARBA00022741"/>
    </source>
</evidence>
<dbReference type="Gene3D" id="3.30.460.10">
    <property type="entry name" value="Beta Polymerase, domain 2"/>
    <property type="match status" value="1"/>
</dbReference>
<keyword evidence="6" id="KW-0547">Nucleotide-binding</keyword>
<evidence type="ECO:0000256" key="8">
    <source>
        <dbReference type="ARBA" id="ARBA00022840"/>
    </source>
</evidence>
<dbReference type="GO" id="GO:0008033">
    <property type="term" value="P:tRNA processing"/>
    <property type="evidence" value="ECO:0007669"/>
    <property type="project" value="UniProtKB-KW"/>
</dbReference>
<comment type="similarity">
    <text evidence="11">Belongs to the tRNA nucleotidyltransferase/poly(A) polymerase family.</text>
</comment>
<dbReference type="Gene3D" id="1.10.3090.10">
    <property type="entry name" value="cca-adding enzyme, domain 2"/>
    <property type="match status" value="1"/>
</dbReference>
<dbReference type="InterPro" id="IPR043519">
    <property type="entry name" value="NT_sf"/>
</dbReference>
<evidence type="ECO:0000256" key="3">
    <source>
        <dbReference type="ARBA" id="ARBA00022694"/>
    </source>
</evidence>
<evidence type="ECO:0000256" key="4">
    <source>
        <dbReference type="ARBA" id="ARBA00022695"/>
    </source>
</evidence>
<evidence type="ECO:0000256" key="11">
    <source>
        <dbReference type="RuleBase" id="RU003953"/>
    </source>
</evidence>
<dbReference type="RefSeq" id="WP_018307264.1">
    <property type="nucleotide sequence ID" value="NZ_LOCK01000039.1"/>
</dbReference>
<feature type="domain" description="tRNA nucleotidyltransferase/poly(A) polymerase RNA and SrmB- binding" evidence="13">
    <location>
        <begin position="155"/>
        <end position="214"/>
    </location>
</feature>
<name>A0A0W1JHD3_DESHA</name>
<dbReference type="Pfam" id="PF12627">
    <property type="entry name" value="PolyA_pol_RNAbd"/>
    <property type="match status" value="1"/>
</dbReference>
<sequence>MDMDLYQEELIKKISAITPFYIVGGTVRDHLLNRPGKDVDGIIPIPLEELEKHLREWGYHPLKIGAKHQTLSVFQQGQRMDINFFDGDLEADALRRDFTINAVFQDARTGELIDPLQGREDLENKLLRACGNPWERFREDPVRILRMVRFSVQYGMDIEEDTFRSAQSLLPELKHVASERTSEELGRILTLADPAAGIRLLNELGYLTLYLPELVRLQGLAQNRYHTKDAWEHTLQVLANTPPQPILRLAGLFHDLGKWEVASRECYVWGKCWAEDKGYYIGEYRILGRQLHRYHGDYVEVHGTRLDHYPQVIQVKRIRKDPSCRRGFEWVRDGKRHFLGHEKESGRLTRQILARFRLAMVLGKEGEGGEKDLLWLIENHMSGTLSFIAELRGEGTALQLNQKMRQFVWEKGWDGRSYRLTRVDQLLELWRADFYGGKKREPKEEQIFEELLEKLHQTNKAVQKRHQELEWGELEKFAQEHKIKGREWGDFKESLRKTRVVSVDWIPLTTGFLEKEYKHFKGRNYAKRERE</sequence>
<evidence type="ECO:0000256" key="7">
    <source>
        <dbReference type="ARBA" id="ARBA00022800"/>
    </source>
</evidence>
<evidence type="ECO:0000256" key="10">
    <source>
        <dbReference type="ARBA" id="ARBA00022884"/>
    </source>
</evidence>
<keyword evidence="3" id="KW-0819">tRNA processing</keyword>
<keyword evidence="9" id="KW-0460">Magnesium</keyword>
<dbReference type="EMBL" id="LOCK01000039">
    <property type="protein sequence ID" value="KTE90616.1"/>
    <property type="molecule type" value="Genomic_DNA"/>
</dbReference>
<evidence type="ECO:0000313" key="14">
    <source>
        <dbReference type="EMBL" id="KTE90616.1"/>
    </source>
</evidence>
<keyword evidence="7" id="KW-0692">RNA repair</keyword>
<feature type="domain" description="Poly A polymerase head" evidence="12">
    <location>
        <begin position="88"/>
        <end position="128"/>
    </location>
</feature>
<dbReference type="CDD" id="cd05398">
    <property type="entry name" value="NT_ClassII-CCAase"/>
    <property type="match status" value="1"/>
</dbReference>
<dbReference type="AlphaFoldDB" id="A0A0W1JHD3"/>
<dbReference type="Pfam" id="PF01743">
    <property type="entry name" value="PolyA_pol"/>
    <property type="match status" value="2"/>
</dbReference>
<feature type="domain" description="Poly A polymerase head" evidence="12">
    <location>
        <begin position="20"/>
        <end position="83"/>
    </location>
</feature>
<keyword evidence="8" id="KW-0067">ATP-binding</keyword>
<dbReference type="SUPFAM" id="SSF81301">
    <property type="entry name" value="Nucleotidyltransferase"/>
    <property type="match status" value="1"/>
</dbReference>
<keyword evidence="10 11" id="KW-0694">RNA-binding</keyword>
<dbReference type="OrthoDB" id="9805698at2"/>
<dbReference type="SUPFAM" id="SSF81891">
    <property type="entry name" value="Poly A polymerase C-terminal region-like"/>
    <property type="match status" value="1"/>
</dbReference>